<evidence type="ECO:0000313" key="2">
    <source>
        <dbReference type="Proteomes" id="UP001552594"/>
    </source>
</evidence>
<comment type="caution">
    <text evidence="1">The sequence shown here is derived from an EMBL/GenBank/DDBJ whole genome shotgun (WGS) entry which is preliminary data.</text>
</comment>
<organism evidence="1 2">
    <name type="scientific">Streptomyces orinoci</name>
    <name type="common">Streptoverticillium orinoci</name>
    <dbReference type="NCBI Taxonomy" id="67339"/>
    <lineage>
        <taxon>Bacteria</taxon>
        <taxon>Bacillati</taxon>
        <taxon>Actinomycetota</taxon>
        <taxon>Actinomycetes</taxon>
        <taxon>Kitasatosporales</taxon>
        <taxon>Streptomycetaceae</taxon>
        <taxon>Streptomyces</taxon>
    </lineage>
</organism>
<name>A0ABV3JT69_STRON</name>
<dbReference type="RefSeq" id="WP_162605219.1">
    <property type="nucleotide sequence ID" value="NZ_JBFAUK010000003.1"/>
</dbReference>
<protein>
    <submittedName>
        <fullName evidence="1">Uncharacterized protein</fullName>
    </submittedName>
</protein>
<evidence type="ECO:0000313" key="1">
    <source>
        <dbReference type="EMBL" id="MEV5506062.1"/>
    </source>
</evidence>
<dbReference type="EMBL" id="JBFAUK010000003">
    <property type="protein sequence ID" value="MEV5506062.1"/>
    <property type="molecule type" value="Genomic_DNA"/>
</dbReference>
<keyword evidence="2" id="KW-1185">Reference proteome</keyword>
<sequence>MMMPRPIAMPLTMTHAAPVVTVPHSSAMGSVNYVTCDACVQFMRARDACLERGDGSSARELGKALREHNKRRHMVVLEP</sequence>
<dbReference type="Proteomes" id="UP001552594">
    <property type="component" value="Unassembled WGS sequence"/>
</dbReference>
<reference evidence="1 2" key="1">
    <citation type="submission" date="2024-06" db="EMBL/GenBank/DDBJ databases">
        <title>The Natural Products Discovery Center: Release of the First 8490 Sequenced Strains for Exploring Actinobacteria Biosynthetic Diversity.</title>
        <authorList>
            <person name="Kalkreuter E."/>
            <person name="Kautsar S.A."/>
            <person name="Yang D."/>
            <person name="Bader C.D."/>
            <person name="Teijaro C.N."/>
            <person name="Fluegel L."/>
            <person name="Davis C.M."/>
            <person name="Simpson J.R."/>
            <person name="Lauterbach L."/>
            <person name="Steele A.D."/>
            <person name="Gui C."/>
            <person name="Meng S."/>
            <person name="Li G."/>
            <person name="Viehrig K."/>
            <person name="Ye F."/>
            <person name="Su P."/>
            <person name="Kiefer A.F."/>
            <person name="Nichols A."/>
            <person name="Cepeda A.J."/>
            <person name="Yan W."/>
            <person name="Fan B."/>
            <person name="Jiang Y."/>
            <person name="Adhikari A."/>
            <person name="Zheng C.-J."/>
            <person name="Schuster L."/>
            <person name="Cowan T.M."/>
            <person name="Smanski M.J."/>
            <person name="Chevrette M.G."/>
            <person name="De Carvalho L.P.S."/>
            <person name="Shen B."/>
        </authorList>
    </citation>
    <scope>NUCLEOTIDE SEQUENCE [LARGE SCALE GENOMIC DNA]</scope>
    <source>
        <strain evidence="1 2">NPDC052347</strain>
    </source>
</reference>
<accession>A0ABV3JT69</accession>
<gene>
    <name evidence="1" type="ORF">AB0L16_06215</name>
</gene>
<proteinExistence type="predicted"/>